<sequence length="346" mass="36737">MPRAPDRCPGHRTEKGPLMPLSPIDPQIAALLKQFGVDGPPPATAPTLEEMRAGNRMLSLAVAPNPPIEVASARETELAGVRVRVYRPKEAPPPPNEATLPPKETTLPPTLIFIHGGGFIVGDLDTHDGVCRRLCRDLNAVVVSPAYRLAPEHPYPAAYEDCLAVAHHVADHPADFGGGPLALAGDSAGANLAAGVAQTFRDESRPLAAQLLAYPITDLRIGIDYLSRTECATGYLLTTAECEKDIRLYLSTDPTAATRAPASPLLAENLHNLAPAIIGCGDLDPLRDEGLAYADALTTAGVPVKKHRYPGLIHGFINYATHSPAVEAAVTEMTTELAELLHRSTP</sequence>
<evidence type="ECO:0000256" key="3">
    <source>
        <dbReference type="PROSITE-ProRule" id="PRU10038"/>
    </source>
</evidence>
<dbReference type="InterPro" id="IPR029058">
    <property type="entry name" value="AB_hydrolase_fold"/>
</dbReference>
<evidence type="ECO:0000313" key="7">
    <source>
        <dbReference type="Proteomes" id="UP000656881"/>
    </source>
</evidence>
<dbReference type="Proteomes" id="UP000656881">
    <property type="component" value="Unassembled WGS sequence"/>
</dbReference>
<keyword evidence="2" id="KW-0378">Hydrolase</keyword>
<evidence type="ECO:0000313" key="6">
    <source>
        <dbReference type="EMBL" id="GGO42530.1"/>
    </source>
</evidence>
<evidence type="ECO:0000256" key="2">
    <source>
        <dbReference type="ARBA" id="ARBA00022801"/>
    </source>
</evidence>
<evidence type="ECO:0000256" key="1">
    <source>
        <dbReference type="ARBA" id="ARBA00010515"/>
    </source>
</evidence>
<dbReference type="Pfam" id="PF07859">
    <property type="entry name" value="Abhydrolase_3"/>
    <property type="match status" value="1"/>
</dbReference>
<evidence type="ECO:0000256" key="4">
    <source>
        <dbReference type="SAM" id="MobiDB-lite"/>
    </source>
</evidence>
<dbReference type="PANTHER" id="PTHR48081:SF8">
    <property type="entry name" value="ALPHA_BETA HYDROLASE FOLD-3 DOMAIN-CONTAINING PROTEIN-RELATED"/>
    <property type="match status" value="1"/>
</dbReference>
<dbReference type="PROSITE" id="PS01173">
    <property type="entry name" value="LIPASE_GDXG_HIS"/>
    <property type="match status" value="1"/>
</dbReference>
<feature type="compositionally biased region" description="Basic and acidic residues" evidence="4">
    <location>
        <begin position="1"/>
        <end position="15"/>
    </location>
</feature>
<dbReference type="EMBL" id="BMNG01000005">
    <property type="protein sequence ID" value="GGO42530.1"/>
    <property type="molecule type" value="Genomic_DNA"/>
</dbReference>
<dbReference type="PANTHER" id="PTHR48081">
    <property type="entry name" value="AB HYDROLASE SUPERFAMILY PROTEIN C4A8.06C"/>
    <property type="match status" value="1"/>
</dbReference>
<dbReference type="Gene3D" id="3.40.50.1820">
    <property type="entry name" value="alpha/beta hydrolase"/>
    <property type="match status" value="1"/>
</dbReference>
<feature type="region of interest" description="Disordered" evidence="4">
    <location>
        <begin position="1"/>
        <end position="21"/>
    </location>
</feature>
<proteinExistence type="inferred from homology"/>
<comment type="caution">
    <text evidence="6">The sequence shown here is derived from an EMBL/GenBank/DDBJ whole genome shotgun (WGS) entry which is preliminary data.</text>
</comment>
<organism evidence="6 7">
    <name type="scientific">Streptomyces lasiicapitis</name>
    <dbReference type="NCBI Taxonomy" id="1923961"/>
    <lineage>
        <taxon>Bacteria</taxon>
        <taxon>Bacillati</taxon>
        <taxon>Actinomycetota</taxon>
        <taxon>Actinomycetes</taxon>
        <taxon>Kitasatosporales</taxon>
        <taxon>Streptomycetaceae</taxon>
        <taxon>Streptomyces</taxon>
    </lineage>
</organism>
<protein>
    <submittedName>
        <fullName evidence="6">Acetylhydrolase</fullName>
    </submittedName>
</protein>
<dbReference type="PROSITE" id="PS01174">
    <property type="entry name" value="LIPASE_GDXG_SER"/>
    <property type="match status" value="1"/>
</dbReference>
<dbReference type="InterPro" id="IPR013094">
    <property type="entry name" value="AB_hydrolase_3"/>
</dbReference>
<accession>A0ABQ2LRQ8</accession>
<reference evidence="7" key="1">
    <citation type="journal article" date="2019" name="Int. J. Syst. Evol. Microbiol.">
        <title>The Global Catalogue of Microorganisms (GCM) 10K type strain sequencing project: providing services to taxonomists for standard genome sequencing and annotation.</title>
        <authorList>
            <consortium name="The Broad Institute Genomics Platform"/>
            <consortium name="The Broad Institute Genome Sequencing Center for Infectious Disease"/>
            <person name="Wu L."/>
            <person name="Ma J."/>
        </authorList>
    </citation>
    <scope>NUCLEOTIDE SEQUENCE [LARGE SCALE GENOMIC DNA]</scope>
    <source>
        <strain evidence="7">CGMCC 4.7349</strain>
    </source>
</reference>
<comment type="similarity">
    <text evidence="1">Belongs to the 'GDXG' lipolytic enzyme family.</text>
</comment>
<keyword evidence="7" id="KW-1185">Reference proteome</keyword>
<feature type="domain" description="Alpha/beta hydrolase fold-3" evidence="5">
    <location>
        <begin position="111"/>
        <end position="317"/>
    </location>
</feature>
<name>A0ABQ2LRQ8_9ACTN</name>
<evidence type="ECO:0000259" key="5">
    <source>
        <dbReference type="Pfam" id="PF07859"/>
    </source>
</evidence>
<feature type="active site" evidence="3">
    <location>
        <position position="187"/>
    </location>
</feature>
<dbReference type="InterPro" id="IPR033140">
    <property type="entry name" value="Lipase_GDXG_put_SER_AS"/>
</dbReference>
<dbReference type="SUPFAM" id="SSF53474">
    <property type="entry name" value="alpha/beta-Hydrolases"/>
    <property type="match status" value="1"/>
</dbReference>
<dbReference type="InterPro" id="IPR002168">
    <property type="entry name" value="Lipase_GDXG_HIS_AS"/>
</dbReference>
<gene>
    <name evidence="6" type="ORF">GCM10012286_24200</name>
</gene>
<dbReference type="InterPro" id="IPR050300">
    <property type="entry name" value="GDXG_lipolytic_enzyme"/>
</dbReference>